<comment type="subcellular location">
    <subcellularLocation>
        <location evidence="1 7">Cell outer membrane</location>
        <topology evidence="1 7">Multi-pass membrane protein</topology>
    </subcellularLocation>
</comment>
<dbReference type="PROSITE" id="PS52016">
    <property type="entry name" value="TONB_DEPENDENT_REC_3"/>
    <property type="match status" value="1"/>
</dbReference>
<reference evidence="10 11" key="1">
    <citation type="submission" date="2021-01" db="EMBL/GenBank/DDBJ databases">
        <title>C459-1 draft genome sequence.</title>
        <authorList>
            <person name="Zhang X.-F."/>
        </authorList>
    </citation>
    <scope>NUCLEOTIDE SEQUENCE [LARGE SCALE GENOMIC DNA]</scope>
    <source>
        <strain evidence="11">C459-1</strain>
    </source>
</reference>
<dbReference type="InterPro" id="IPR036942">
    <property type="entry name" value="Beta-barrel_TonB_sf"/>
</dbReference>
<dbReference type="EMBL" id="JAERTY010000017">
    <property type="protein sequence ID" value="MBL1411440.1"/>
    <property type="molecule type" value="Genomic_DNA"/>
</dbReference>
<dbReference type="SUPFAM" id="SSF49464">
    <property type="entry name" value="Carboxypeptidase regulatory domain-like"/>
    <property type="match status" value="1"/>
</dbReference>
<dbReference type="NCBIfam" id="TIGR04056">
    <property type="entry name" value="OMP_RagA_SusC"/>
    <property type="match status" value="1"/>
</dbReference>
<sequence>MKLTAVFVLLFSIQLSARVLAQKVTLNVKNGVLSQVLEELQRQTACDFSYNEQILRKSKVVNLNLKNVTLEKALDKLFIDQPFKYELVDGIIVVKIIQKETKLNNKNVDFVLPVDSKQHQSIRGRVVDENGKPLVGASVQIIGTSNVTQTNQNGNFILETDRQSAVVKIQFVGYTTKTIHINNTEEVNVILVQTKEDLDEVVVLGYGTSTRRTMTDAVSSVDSLIFQENAASSVVEIIQGQVPGMMTMMGTGAPGEEPMVIMRGMSSLEGNLGPLIVIDDIPMDESFSFNDINPNDILSIDILKGASASSIYGSRGAGGVFMITTKNGFNSPPTIGYRFNYGKVTLNEPLEMLNADEFKTLFAESLWNRVRDMNMIGNNALIGDIAAYSTIYRTTIEQGFWGEEDTDWLGLLYQPAVNANHNLNITGRGEQLGYTIGLGYTDEVGQVIGSGYKRYNLDFKLDSKQSKLFQYGMILSGSSQDRDESPVSLADALTMRPDMPARNEDGSIFVPATATGYRNPLIALEGTDRNSLSLTYRMAGYIQVTPQKSVPGLTWKTLVSQNNSLSNRSIYYASNTAIGSNNWSTTLPRQGRRIEGLSKTGKFEFDTRLSYRRTFKRRHNVDGVAAFNYIQNSSFSENRTIDNFPEDNALNGPFHGTTPLQSTGTAWRASMLSYVFRANYNYNREYMLTVSMRRDGTSRMAPNARYANFPSVAGAWNIGENKWFKKQVPWVDMFKLRGAWGRTANAAVPAYGWMTTFTSSSYNNNTGIVPQQVANDQLAWETSTQYDLGIDFSLFKRGLLEGSINYYNKFTKGALNSYSLPLSSGLISTSTMANLIDIENRGIELDLTIHPVRNRTIHWSISGNIGQNRNELKRMDADLKRLSAHAATILKVGEPIGLFYGYRTDGLFSSWEEVAYYHSLNEYNYYQAFHMAPGEIILKDNNGNGWVEFGTGTASYNEVERQILGKSFPDFFGGVSTRVRYKGFTFSAQGSYSVGASKNWSVMENQFQFSSSNPKNLLKLNLNRWTPDRPDAPYPKMLMNPENDTRQFGRAKPLTSYFHDYWIYDASYFKINNVRLSYDPPTSLLERYVPVLSRAQIGMSVNNLFLFTKYPGVNPEAYDRVDRIAGPAMDNSMYPKTRTYNFSLNFTFK</sequence>
<dbReference type="NCBIfam" id="TIGR04057">
    <property type="entry name" value="SusC_RagA_signa"/>
    <property type="match status" value="1"/>
</dbReference>
<dbReference type="InterPro" id="IPR039426">
    <property type="entry name" value="TonB-dep_rcpt-like"/>
</dbReference>
<evidence type="ECO:0000256" key="3">
    <source>
        <dbReference type="ARBA" id="ARBA00022452"/>
    </source>
</evidence>
<comment type="caution">
    <text evidence="10">The sequence shown here is derived from an EMBL/GenBank/DDBJ whole genome shotgun (WGS) entry which is preliminary data.</text>
</comment>
<dbReference type="Pfam" id="PF07660">
    <property type="entry name" value="STN"/>
    <property type="match status" value="1"/>
</dbReference>
<organism evidence="10 11">
    <name type="scientific">Sphingobacterium faecale</name>
    <dbReference type="NCBI Taxonomy" id="2803775"/>
    <lineage>
        <taxon>Bacteria</taxon>
        <taxon>Pseudomonadati</taxon>
        <taxon>Bacteroidota</taxon>
        <taxon>Sphingobacteriia</taxon>
        <taxon>Sphingobacteriales</taxon>
        <taxon>Sphingobacteriaceae</taxon>
        <taxon>Sphingobacterium</taxon>
    </lineage>
</organism>
<dbReference type="SUPFAM" id="SSF56935">
    <property type="entry name" value="Porins"/>
    <property type="match status" value="1"/>
</dbReference>
<dbReference type="SMART" id="SM00965">
    <property type="entry name" value="STN"/>
    <property type="match status" value="1"/>
</dbReference>
<evidence type="ECO:0000256" key="7">
    <source>
        <dbReference type="PROSITE-ProRule" id="PRU01360"/>
    </source>
</evidence>
<keyword evidence="8" id="KW-0732">Signal</keyword>
<proteinExistence type="inferred from homology"/>
<accession>A0ABS1R9N5</accession>
<keyword evidence="4 7" id="KW-0812">Transmembrane</keyword>
<evidence type="ECO:0000256" key="6">
    <source>
        <dbReference type="ARBA" id="ARBA00023237"/>
    </source>
</evidence>
<evidence type="ECO:0000256" key="4">
    <source>
        <dbReference type="ARBA" id="ARBA00022692"/>
    </source>
</evidence>
<dbReference type="RefSeq" id="WP_202105155.1">
    <property type="nucleotide sequence ID" value="NZ_JAERTY010000017.1"/>
</dbReference>
<dbReference type="Pfam" id="PF13715">
    <property type="entry name" value="CarbopepD_reg_2"/>
    <property type="match status" value="1"/>
</dbReference>
<dbReference type="InterPro" id="IPR008969">
    <property type="entry name" value="CarboxyPept-like_regulatory"/>
</dbReference>
<comment type="similarity">
    <text evidence="7">Belongs to the TonB-dependent receptor family.</text>
</comment>
<evidence type="ECO:0000313" key="10">
    <source>
        <dbReference type="EMBL" id="MBL1411440.1"/>
    </source>
</evidence>
<evidence type="ECO:0000256" key="5">
    <source>
        <dbReference type="ARBA" id="ARBA00023136"/>
    </source>
</evidence>
<dbReference type="InterPro" id="IPR037066">
    <property type="entry name" value="Plug_dom_sf"/>
</dbReference>
<keyword evidence="6 7" id="KW-0998">Cell outer membrane</keyword>
<keyword evidence="2 7" id="KW-0813">Transport</keyword>
<dbReference type="InterPro" id="IPR012910">
    <property type="entry name" value="Plug_dom"/>
</dbReference>
<dbReference type="Pfam" id="PF07715">
    <property type="entry name" value="Plug"/>
    <property type="match status" value="1"/>
</dbReference>
<dbReference type="Gene3D" id="2.170.130.10">
    <property type="entry name" value="TonB-dependent receptor, plug domain"/>
    <property type="match status" value="1"/>
</dbReference>
<keyword evidence="3 7" id="KW-1134">Transmembrane beta strand</keyword>
<dbReference type="Gene3D" id="2.60.40.1120">
    <property type="entry name" value="Carboxypeptidase-like, regulatory domain"/>
    <property type="match status" value="1"/>
</dbReference>
<name>A0ABS1R9N5_9SPHI</name>
<evidence type="ECO:0000256" key="1">
    <source>
        <dbReference type="ARBA" id="ARBA00004571"/>
    </source>
</evidence>
<feature type="chain" id="PRO_5045637654" evidence="8">
    <location>
        <begin position="22"/>
        <end position="1149"/>
    </location>
</feature>
<feature type="signal peptide" evidence="8">
    <location>
        <begin position="1"/>
        <end position="21"/>
    </location>
</feature>
<protein>
    <submittedName>
        <fullName evidence="10">SusC/RagA family TonB-linked outer membrane protein</fullName>
    </submittedName>
</protein>
<dbReference type="InterPro" id="IPR011662">
    <property type="entry name" value="Secretin/TonB_short_N"/>
</dbReference>
<dbReference type="Proteomes" id="UP000625283">
    <property type="component" value="Unassembled WGS sequence"/>
</dbReference>
<dbReference type="Gene3D" id="3.55.50.30">
    <property type="match status" value="1"/>
</dbReference>
<keyword evidence="5 7" id="KW-0472">Membrane</keyword>
<dbReference type="InterPro" id="IPR023997">
    <property type="entry name" value="TonB-dep_OMP_SusC/RagA_CS"/>
</dbReference>
<keyword evidence="11" id="KW-1185">Reference proteome</keyword>
<gene>
    <name evidence="10" type="ORF">JKG61_21965</name>
</gene>
<dbReference type="InterPro" id="IPR023996">
    <property type="entry name" value="TonB-dep_OMP_SusC/RagA"/>
</dbReference>
<dbReference type="Gene3D" id="2.40.170.20">
    <property type="entry name" value="TonB-dependent receptor, beta-barrel domain"/>
    <property type="match status" value="1"/>
</dbReference>
<evidence type="ECO:0000256" key="2">
    <source>
        <dbReference type="ARBA" id="ARBA00022448"/>
    </source>
</evidence>
<evidence type="ECO:0000259" key="9">
    <source>
        <dbReference type="SMART" id="SM00965"/>
    </source>
</evidence>
<evidence type="ECO:0000256" key="8">
    <source>
        <dbReference type="SAM" id="SignalP"/>
    </source>
</evidence>
<evidence type="ECO:0000313" key="11">
    <source>
        <dbReference type="Proteomes" id="UP000625283"/>
    </source>
</evidence>
<feature type="domain" description="Secretin/TonB short N-terminal" evidence="9">
    <location>
        <begin position="46"/>
        <end position="96"/>
    </location>
</feature>